<evidence type="ECO:0000256" key="1">
    <source>
        <dbReference type="SAM" id="MobiDB-lite"/>
    </source>
</evidence>
<sequence length="102" mass="11431">MLNRARREGSRFLNHEKLGRVLGTAVGPSGLRGEDRASPRRPQSTMTLVRTLVNQDGTVYVKGYMGPQMGLHLQRDQVKLLAPLQIEFLSPEVVLVHKNQTL</sequence>
<dbReference type="AlphaFoldDB" id="A0A4C1WBI9"/>
<dbReference type="Proteomes" id="UP000299102">
    <property type="component" value="Unassembled WGS sequence"/>
</dbReference>
<name>A0A4C1WBI9_EUMVA</name>
<comment type="caution">
    <text evidence="2">The sequence shown here is derived from an EMBL/GenBank/DDBJ whole genome shotgun (WGS) entry which is preliminary data.</text>
</comment>
<evidence type="ECO:0000313" key="2">
    <source>
        <dbReference type="EMBL" id="GBP47517.1"/>
    </source>
</evidence>
<gene>
    <name evidence="2" type="ORF">EVAR_30605_1</name>
</gene>
<evidence type="ECO:0000313" key="3">
    <source>
        <dbReference type="Proteomes" id="UP000299102"/>
    </source>
</evidence>
<dbReference type="EMBL" id="BGZK01000503">
    <property type="protein sequence ID" value="GBP47517.1"/>
    <property type="molecule type" value="Genomic_DNA"/>
</dbReference>
<organism evidence="2 3">
    <name type="scientific">Eumeta variegata</name>
    <name type="common">Bagworm moth</name>
    <name type="synonym">Eumeta japonica</name>
    <dbReference type="NCBI Taxonomy" id="151549"/>
    <lineage>
        <taxon>Eukaryota</taxon>
        <taxon>Metazoa</taxon>
        <taxon>Ecdysozoa</taxon>
        <taxon>Arthropoda</taxon>
        <taxon>Hexapoda</taxon>
        <taxon>Insecta</taxon>
        <taxon>Pterygota</taxon>
        <taxon>Neoptera</taxon>
        <taxon>Endopterygota</taxon>
        <taxon>Lepidoptera</taxon>
        <taxon>Glossata</taxon>
        <taxon>Ditrysia</taxon>
        <taxon>Tineoidea</taxon>
        <taxon>Psychidae</taxon>
        <taxon>Oiketicinae</taxon>
        <taxon>Eumeta</taxon>
    </lineage>
</organism>
<protein>
    <submittedName>
        <fullName evidence="2">Uncharacterized protein</fullName>
    </submittedName>
</protein>
<reference evidence="2 3" key="1">
    <citation type="journal article" date="2019" name="Commun. Biol.">
        <title>The bagworm genome reveals a unique fibroin gene that provides high tensile strength.</title>
        <authorList>
            <person name="Kono N."/>
            <person name="Nakamura H."/>
            <person name="Ohtoshi R."/>
            <person name="Tomita M."/>
            <person name="Numata K."/>
            <person name="Arakawa K."/>
        </authorList>
    </citation>
    <scope>NUCLEOTIDE SEQUENCE [LARGE SCALE GENOMIC DNA]</scope>
</reference>
<accession>A0A4C1WBI9</accession>
<feature type="region of interest" description="Disordered" evidence="1">
    <location>
        <begin position="24"/>
        <end position="43"/>
    </location>
</feature>
<keyword evidence="3" id="KW-1185">Reference proteome</keyword>
<proteinExistence type="predicted"/>